<dbReference type="GO" id="GO:0008270">
    <property type="term" value="F:zinc ion binding"/>
    <property type="evidence" value="ECO:0007669"/>
    <property type="project" value="UniProtKB-KW"/>
</dbReference>
<accession>A0A336N407</accession>
<keyword evidence="3 9" id="KW-0812">Transmembrane</keyword>
<feature type="transmembrane region" description="Helical" evidence="9">
    <location>
        <begin position="518"/>
        <end position="536"/>
    </location>
</feature>
<evidence type="ECO:0000256" key="1">
    <source>
        <dbReference type="ARBA" id="ARBA00004141"/>
    </source>
</evidence>
<dbReference type="OMA" id="ENFKSHA"/>
<keyword evidence="4" id="KW-0571">Peptide transport</keyword>
<dbReference type="PANTHER" id="PTHR11654">
    <property type="entry name" value="OLIGOPEPTIDE TRANSPORTER-RELATED"/>
    <property type="match status" value="1"/>
</dbReference>
<keyword evidence="6 9" id="KW-0472">Membrane</keyword>
<dbReference type="PROSITE" id="PS51522">
    <property type="entry name" value="ZF_NANOS"/>
    <property type="match status" value="1"/>
</dbReference>
<evidence type="ECO:0000256" key="9">
    <source>
        <dbReference type="SAM" id="Phobius"/>
    </source>
</evidence>
<dbReference type="AlphaFoldDB" id="A0A336N407"/>
<dbReference type="GO" id="GO:0003723">
    <property type="term" value="F:RNA binding"/>
    <property type="evidence" value="ECO:0007669"/>
    <property type="project" value="UniProtKB-UniRule"/>
</dbReference>
<comment type="similarity">
    <text evidence="2">Belongs to the major facilitator superfamily. Proton-dependent oligopeptide transporter (POT/PTR) (TC 2.A.17) family.</text>
</comment>
<keyword evidence="7" id="KW-0863">Zinc-finger</keyword>
<dbReference type="Pfam" id="PF00854">
    <property type="entry name" value="PTR2"/>
    <property type="match status" value="2"/>
</dbReference>
<feature type="region of interest" description="Disordered" evidence="8">
    <location>
        <begin position="544"/>
        <end position="565"/>
    </location>
</feature>
<organism evidence="12">
    <name type="scientific">Culicoides sonorensis</name>
    <name type="common">Biting midge</name>
    <dbReference type="NCBI Taxonomy" id="179676"/>
    <lineage>
        <taxon>Eukaryota</taxon>
        <taxon>Metazoa</taxon>
        <taxon>Ecdysozoa</taxon>
        <taxon>Arthropoda</taxon>
        <taxon>Hexapoda</taxon>
        <taxon>Insecta</taxon>
        <taxon>Pterygota</taxon>
        <taxon>Neoptera</taxon>
        <taxon>Endopterygota</taxon>
        <taxon>Diptera</taxon>
        <taxon>Nematocera</taxon>
        <taxon>Chironomoidea</taxon>
        <taxon>Ceratopogonidae</taxon>
        <taxon>Ceratopogoninae</taxon>
        <taxon>Culicoides</taxon>
        <taxon>Monoculicoides</taxon>
    </lineage>
</organism>
<reference evidence="11" key="1">
    <citation type="submission" date="2018-04" db="EMBL/GenBank/DDBJ databases">
        <authorList>
            <person name="Go L.Y."/>
            <person name="Mitchell J.A."/>
        </authorList>
    </citation>
    <scope>NUCLEOTIDE SEQUENCE</scope>
    <source>
        <tissue evidence="11">Whole organism</tissue>
    </source>
</reference>
<dbReference type="InterPro" id="IPR036259">
    <property type="entry name" value="MFS_trans_sf"/>
</dbReference>
<dbReference type="InterPro" id="IPR024161">
    <property type="entry name" value="Znf_nanos-typ"/>
</dbReference>
<keyword evidence="7" id="KW-0479">Metal-binding</keyword>
<evidence type="ECO:0000256" key="6">
    <source>
        <dbReference type="ARBA" id="ARBA00023136"/>
    </source>
</evidence>
<comment type="subcellular location">
    <subcellularLocation>
        <location evidence="1">Membrane</location>
        <topology evidence="1">Multi-pass membrane protein</topology>
    </subcellularLocation>
</comment>
<dbReference type="Pfam" id="PF05741">
    <property type="entry name" value="zf-nanos"/>
    <property type="match status" value="1"/>
</dbReference>
<dbReference type="VEuPathDB" id="VectorBase:CSON011213"/>
<protein>
    <submittedName>
        <fullName evidence="12">CSON011213 protein</fullName>
    </submittedName>
</protein>
<keyword evidence="4" id="KW-0813">Transport</keyword>
<evidence type="ECO:0000256" key="3">
    <source>
        <dbReference type="ARBA" id="ARBA00022692"/>
    </source>
</evidence>
<feature type="transmembrane region" description="Helical" evidence="9">
    <location>
        <begin position="385"/>
        <end position="404"/>
    </location>
</feature>
<reference evidence="12" key="2">
    <citation type="submission" date="2018-07" db="EMBL/GenBank/DDBJ databases">
        <authorList>
            <person name="Quirk P.G."/>
            <person name="Krulwich T.A."/>
        </authorList>
    </citation>
    <scope>NUCLEOTIDE SEQUENCE</scope>
</reference>
<keyword evidence="7" id="KW-0694">RNA-binding</keyword>
<evidence type="ECO:0000256" key="4">
    <source>
        <dbReference type="ARBA" id="ARBA00022856"/>
    </source>
</evidence>
<evidence type="ECO:0000256" key="7">
    <source>
        <dbReference type="PROSITE-ProRule" id="PRU00855"/>
    </source>
</evidence>
<proteinExistence type="inferred from homology"/>
<dbReference type="Gene3D" id="1.20.1250.20">
    <property type="entry name" value="MFS general substrate transporter like domains"/>
    <property type="match status" value="2"/>
</dbReference>
<evidence type="ECO:0000256" key="8">
    <source>
        <dbReference type="SAM" id="MobiDB-lite"/>
    </source>
</evidence>
<comment type="similarity">
    <text evidence="7">Belongs to the nanos family.</text>
</comment>
<dbReference type="Gene3D" id="4.10.60.30">
    <property type="entry name" value="Nanos, RNA-binding domain"/>
    <property type="match status" value="1"/>
</dbReference>
<keyword evidence="7" id="KW-0862">Zinc</keyword>
<dbReference type="InterPro" id="IPR038129">
    <property type="entry name" value="Nanos_sf"/>
</dbReference>
<feature type="transmembrane region" description="Helical" evidence="9">
    <location>
        <begin position="104"/>
        <end position="126"/>
    </location>
</feature>
<dbReference type="InterPro" id="IPR000109">
    <property type="entry name" value="POT_fam"/>
</dbReference>
<dbReference type="EMBL" id="UFQT01004816">
    <property type="protein sequence ID" value="SSX35793.1"/>
    <property type="molecule type" value="Genomic_DNA"/>
</dbReference>
<dbReference type="EMBL" id="UFQS01004816">
    <property type="protein sequence ID" value="SSX16591.1"/>
    <property type="molecule type" value="Genomic_DNA"/>
</dbReference>
<name>A0A336N407_CULSO</name>
<evidence type="ECO:0000259" key="10">
    <source>
        <dbReference type="PROSITE" id="PS51522"/>
    </source>
</evidence>
<feature type="transmembrane region" description="Helical" evidence="9">
    <location>
        <begin position="138"/>
        <end position="155"/>
    </location>
</feature>
<feature type="transmembrane region" description="Helical" evidence="9">
    <location>
        <begin position="416"/>
        <end position="438"/>
    </location>
</feature>
<dbReference type="GO" id="GO:0016020">
    <property type="term" value="C:membrane"/>
    <property type="evidence" value="ECO:0007669"/>
    <property type="project" value="UniProtKB-SubCell"/>
</dbReference>
<evidence type="ECO:0000313" key="12">
    <source>
        <dbReference type="EMBL" id="SSX35793.1"/>
    </source>
</evidence>
<evidence type="ECO:0000256" key="2">
    <source>
        <dbReference type="ARBA" id="ARBA00005982"/>
    </source>
</evidence>
<keyword evidence="5 9" id="KW-1133">Transmembrane helix</keyword>
<keyword evidence="4" id="KW-0653">Protein transport</keyword>
<dbReference type="GO" id="GO:0006417">
    <property type="term" value="P:regulation of translation"/>
    <property type="evidence" value="ECO:0007669"/>
    <property type="project" value="UniProtKB-UniRule"/>
</dbReference>
<feature type="domain" description="Nanos-type" evidence="10">
    <location>
        <begin position="476"/>
        <end position="521"/>
    </location>
</feature>
<dbReference type="GO" id="GO:0015833">
    <property type="term" value="P:peptide transport"/>
    <property type="evidence" value="ECO:0007669"/>
    <property type="project" value="UniProtKB-KW"/>
</dbReference>
<dbReference type="GO" id="GO:0022857">
    <property type="term" value="F:transmembrane transporter activity"/>
    <property type="evidence" value="ECO:0007669"/>
    <property type="project" value="InterPro"/>
</dbReference>
<keyword evidence="7" id="KW-0810">Translation regulation</keyword>
<feature type="transmembrane region" description="Helical" evidence="9">
    <location>
        <begin position="55"/>
        <end position="75"/>
    </location>
</feature>
<gene>
    <name evidence="12" type="primary">CSON011213</name>
</gene>
<evidence type="ECO:0000256" key="5">
    <source>
        <dbReference type="ARBA" id="ARBA00022989"/>
    </source>
</evidence>
<evidence type="ECO:0000313" key="11">
    <source>
        <dbReference type="EMBL" id="SSX16591.1"/>
    </source>
</evidence>
<sequence>MYKNYVITSETICHVLRIIWDAIQGKCKRDIREPKKRHWLLYAYPKHKFQHIQNIKLLLGLLVLYIPFPLFWTLYDQQGSRWIFQATRLDGVVGSYRIRPEQMIALNPLFILTLIPIYKLIIYPILEKLSLGTPLRQITIGGILTGLAFIAAFVLELNIQKYESPCQNIGNNEAHFRFYNVMPCELVINFTSDNPKFNETIVKLDPLDVFEILNVKNFDEKLYYWINFKIISTIKKCRNVTGNTQFYRGFSVGLVYYQRGSINKKSQDNDWFIEDTSCDISGNAKVKFLRTMNRLQKLELKTDKVSFEIPESYEIEEYSIPVGKYKIVINDNVTVHCDECETVNFKSGEVTNVMIIQTEDDGYQCKTFQLTGPNKIHMLWQIPQYILITLGEVMFSVTALEFSFKQVPASMKSILTVIWLCSAGIGNLITVVFVKLNIFQHQAWEYLMFAAPPPSIETPKKASFKFKKSTKPVANFCAFCKNNGVARKLVNSHNTKNCPRLQSYRCPICGGTGHTIRYFLIWIDMLLFAFLAYNYTNNPLIDIQPRSPKSPEKLPKSASDNDDVE</sequence>